<name>A0A3Q9I812_9BACL</name>
<dbReference type="OrthoDB" id="2865957at2"/>
<evidence type="ECO:0000256" key="2">
    <source>
        <dbReference type="ARBA" id="ARBA00022475"/>
    </source>
</evidence>
<feature type="transmembrane region" description="Helical" evidence="6">
    <location>
        <begin position="52"/>
        <end position="76"/>
    </location>
</feature>
<protein>
    <submittedName>
        <fullName evidence="7">YitT family protein</fullName>
    </submittedName>
</protein>
<dbReference type="InterPro" id="IPR003740">
    <property type="entry name" value="YitT"/>
</dbReference>
<keyword evidence="8" id="KW-1185">Reference proteome</keyword>
<organism evidence="7 8">
    <name type="scientific">Paenibacillus lutimineralis</name>
    <dbReference type="NCBI Taxonomy" id="2707005"/>
    <lineage>
        <taxon>Bacteria</taxon>
        <taxon>Bacillati</taxon>
        <taxon>Bacillota</taxon>
        <taxon>Bacilli</taxon>
        <taxon>Bacillales</taxon>
        <taxon>Paenibacillaceae</taxon>
        <taxon>Paenibacillus</taxon>
    </lineage>
</organism>
<dbReference type="PANTHER" id="PTHR33545:SF10">
    <property type="entry name" value="UPF0750 MEMBRANE PROTEIN YPJC"/>
    <property type="match status" value="1"/>
</dbReference>
<feature type="transmembrane region" description="Helical" evidence="6">
    <location>
        <begin position="181"/>
        <end position="201"/>
    </location>
</feature>
<dbReference type="RefSeq" id="WP_126997566.1">
    <property type="nucleotide sequence ID" value="NZ_CP034346.1"/>
</dbReference>
<evidence type="ECO:0000313" key="8">
    <source>
        <dbReference type="Proteomes" id="UP000270678"/>
    </source>
</evidence>
<evidence type="ECO:0000256" key="1">
    <source>
        <dbReference type="ARBA" id="ARBA00004651"/>
    </source>
</evidence>
<evidence type="ECO:0000256" key="3">
    <source>
        <dbReference type="ARBA" id="ARBA00022692"/>
    </source>
</evidence>
<feature type="transmembrane region" description="Helical" evidence="6">
    <location>
        <begin position="111"/>
        <end position="132"/>
    </location>
</feature>
<keyword evidence="3 6" id="KW-0812">Transmembrane</keyword>
<keyword evidence="5 6" id="KW-0472">Membrane</keyword>
<dbReference type="EMBL" id="CP034346">
    <property type="protein sequence ID" value="AZS14681.1"/>
    <property type="molecule type" value="Genomic_DNA"/>
</dbReference>
<dbReference type="InterPro" id="IPR051461">
    <property type="entry name" value="UPF0750_membrane"/>
</dbReference>
<gene>
    <name evidence="7" type="ORF">EI981_09585</name>
</gene>
<keyword evidence="4 6" id="KW-1133">Transmembrane helix</keyword>
<dbReference type="AlphaFoldDB" id="A0A3Q9I812"/>
<proteinExistence type="predicted"/>
<dbReference type="Proteomes" id="UP000270678">
    <property type="component" value="Chromosome"/>
</dbReference>
<reference evidence="8" key="1">
    <citation type="submission" date="2018-12" db="EMBL/GenBank/DDBJ databases">
        <title>Complete genome sequence of Paenibacillus sp. MBLB1234.</title>
        <authorList>
            <person name="Nam Y.-D."/>
            <person name="Kang J."/>
            <person name="Chung W.-H."/>
            <person name="Park Y.S."/>
        </authorList>
    </citation>
    <scope>NUCLEOTIDE SEQUENCE [LARGE SCALE GENOMIC DNA]</scope>
    <source>
        <strain evidence="8">MBLB1234</strain>
    </source>
</reference>
<feature type="transmembrane region" description="Helical" evidence="6">
    <location>
        <begin position="153"/>
        <end position="175"/>
    </location>
</feature>
<feature type="transmembrane region" description="Helical" evidence="6">
    <location>
        <begin position="12"/>
        <end position="32"/>
    </location>
</feature>
<evidence type="ECO:0000256" key="5">
    <source>
        <dbReference type="ARBA" id="ARBA00023136"/>
    </source>
</evidence>
<dbReference type="Pfam" id="PF02588">
    <property type="entry name" value="YitT_membrane"/>
    <property type="match status" value="1"/>
</dbReference>
<evidence type="ECO:0000313" key="7">
    <source>
        <dbReference type="EMBL" id="AZS14681.1"/>
    </source>
</evidence>
<comment type="subcellular location">
    <subcellularLocation>
        <location evidence="1">Cell membrane</location>
        <topology evidence="1">Multi-pass membrane protein</topology>
    </subcellularLocation>
</comment>
<feature type="transmembrane region" description="Helical" evidence="6">
    <location>
        <begin position="81"/>
        <end position="99"/>
    </location>
</feature>
<keyword evidence="2" id="KW-1003">Cell membrane</keyword>
<dbReference type="PANTHER" id="PTHR33545">
    <property type="entry name" value="UPF0750 MEMBRANE PROTEIN YITT-RELATED"/>
    <property type="match status" value="1"/>
</dbReference>
<dbReference type="KEGG" id="plut:EI981_09585"/>
<dbReference type="GO" id="GO:0005886">
    <property type="term" value="C:plasma membrane"/>
    <property type="evidence" value="ECO:0007669"/>
    <property type="project" value="UniProtKB-SubCell"/>
</dbReference>
<evidence type="ECO:0000256" key="4">
    <source>
        <dbReference type="ARBA" id="ARBA00022989"/>
    </source>
</evidence>
<sequence>MRKKAARWQYDGKQLLVLMFGTFLLAFTYYHINFQNGLSEGGFVGLALLGKYSLNLPPALSMLVLDALVMIVAVFFKGWKFIANTLFASVLFSAFYELFEQFSPLSIDLTNNLPLAALLSGLLTGLGAGLVLRAGGASGGDDILALMLSGWSGIKIGTMFILMDAVVLILSLFYLPFKETMFTIMAVLIAGKMITWTVHYGRKEVPSRKVSYGMKQKTA</sequence>
<accession>A0A3Q9I812</accession>
<evidence type="ECO:0000256" key="6">
    <source>
        <dbReference type="SAM" id="Phobius"/>
    </source>
</evidence>